<comment type="caution">
    <text evidence="1">The sequence shown here is derived from an EMBL/GenBank/DDBJ whole genome shotgun (WGS) entry which is preliminary data.</text>
</comment>
<keyword evidence="2" id="KW-1185">Reference proteome</keyword>
<reference evidence="1" key="1">
    <citation type="submission" date="2023-06" db="EMBL/GenBank/DDBJ databases">
        <title>Genome-scale phylogeny and comparative genomics of the fungal order Sordariales.</title>
        <authorList>
            <consortium name="Lawrence Berkeley National Laboratory"/>
            <person name="Hensen N."/>
            <person name="Bonometti L."/>
            <person name="Westerberg I."/>
            <person name="Brannstrom I.O."/>
            <person name="Guillou S."/>
            <person name="Cros-Aarteil S."/>
            <person name="Calhoun S."/>
            <person name="Haridas S."/>
            <person name="Kuo A."/>
            <person name="Mondo S."/>
            <person name="Pangilinan J."/>
            <person name="Riley R."/>
            <person name="Labutti K."/>
            <person name="Andreopoulos B."/>
            <person name="Lipzen A."/>
            <person name="Chen C."/>
            <person name="Yanf M."/>
            <person name="Daum C."/>
            <person name="Ng V."/>
            <person name="Clum A."/>
            <person name="Steindorff A."/>
            <person name="Ohm R."/>
            <person name="Martin F."/>
            <person name="Silar P."/>
            <person name="Natvig D."/>
            <person name="Lalanne C."/>
            <person name="Gautier V."/>
            <person name="Ament-Velasquez S.L."/>
            <person name="Kruys A."/>
            <person name="Hutchinson M.I."/>
            <person name="Powell A.J."/>
            <person name="Barry K."/>
            <person name="Miller A.N."/>
            <person name="Grigoriev I.V."/>
            <person name="Debuchy R."/>
            <person name="Gladieux P."/>
            <person name="Thoren M.H."/>
            <person name="Johannesson H."/>
        </authorList>
    </citation>
    <scope>NUCLEOTIDE SEQUENCE</scope>
    <source>
        <strain evidence="1">CBS 606.72</strain>
    </source>
</reference>
<accession>A0AA40BZP3</accession>
<dbReference type="AlphaFoldDB" id="A0AA40BZP3"/>
<dbReference type="Proteomes" id="UP001175000">
    <property type="component" value="Unassembled WGS sequence"/>
</dbReference>
<evidence type="ECO:0000313" key="1">
    <source>
        <dbReference type="EMBL" id="KAK0620016.1"/>
    </source>
</evidence>
<dbReference type="EMBL" id="JAULSU010000004">
    <property type="protein sequence ID" value="KAK0620016.1"/>
    <property type="molecule type" value="Genomic_DNA"/>
</dbReference>
<sequence>MCHRGCTVWFQCEAFCRRQPFETSLGAIARLKSFETAVKPEDKVEGTQQPPTNWPSCGSIEFRNVTMSYEK</sequence>
<proteinExistence type="predicted"/>
<organism evidence="1 2">
    <name type="scientific">Immersiella caudata</name>
    <dbReference type="NCBI Taxonomy" id="314043"/>
    <lineage>
        <taxon>Eukaryota</taxon>
        <taxon>Fungi</taxon>
        <taxon>Dikarya</taxon>
        <taxon>Ascomycota</taxon>
        <taxon>Pezizomycotina</taxon>
        <taxon>Sordariomycetes</taxon>
        <taxon>Sordariomycetidae</taxon>
        <taxon>Sordariales</taxon>
        <taxon>Lasiosphaeriaceae</taxon>
        <taxon>Immersiella</taxon>
    </lineage>
</organism>
<evidence type="ECO:0000313" key="2">
    <source>
        <dbReference type="Proteomes" id="UP001175000"/>
    </source>
</evidence>
<name>A0AA40BZP3_9PEZI</name>
<protein>
    <submittedName>
        <fullName evidence="1">Uncharacterized protein</fullName>
    </submittedName>
</protein>
<gene>
    <name evidence="1" type="ORF">B0T14DRAFT_222654</name>
</gene>